<dbReference type="GO" id="GO:0003677">
    <property type="term" value="F:DNA binding"/>
    <property type="evidence" value="ECO:0007669"/>
    <property type="project" value="UniProtKB-KW"/>
</dbReference>
<evidence type="ECO:0000259" key="4">
    <source>
        <dbReference type="Pfam" id="PF13377"/>
    </source>
</evidence>
<name>A0A645FTX1_9ZZZZ</name>
<dbReference type="EMBL" id="VSSQ01064121">
    <property type="protein sequence ID" value="MPN17092.1"/>
    <property type="molecule type" value="Genomic_DNA"/>
</dbReference>
<dbReference type="Gene3D" id="3.40.50.2300">
    <property type="match status" value="1"/>
</dbReference>
<dbReference type="AlphaFoldDB" id="A0A645FTX1"/>
<dbReference type="SUPFAM" id="SSF53822">
    <property type="entry name" value="Periplasmic binding protein-like I"/>
    <property type="match status" value="1"/>
</dbReference>
<keyword evidence="1" id="KW-0805">Transcription regulation</keyword>
<organism evidence="5">
    <name type="scientific">bioreactor metagenome</name>
    <dbReference type="NCBI Taxonomy" id="1076179"/>
    <lineage>
        <taxon>unclassified sequences</taxon>
        <taxon>metagenomes</taxon>
        <taxon>ecological metagenomes</taxon>
    </lineage>
</organism>
<evidence type="ECO:0000256" key="2">
    <source>
        <dbReference type="ARBA" id="ARBA00023125"/>
    </source>
</evidence>
<feature type="domain" description="Transcriptional regulator LacI/GalR-like sensor" evidence="4">
    <location>
        <begin position="8"/>
        <end position="152"/>
    </location>
</feature>
<evidence type="ECO:0000256" key="3">
    <source>
        <dbReference type="ARBA" id="ARBA00023163"/>
    </source>
</evidence>
<comment type="caution">
    <text evidence="5">The sequence shown here is derived from an EMBL/GenBank/DDBJ whole genome shotgun (WGS) entry which is preliminary data.</text>
</comment>
<gene>
    <name evidence="5" type="primary">purR_66</name>
    <name evidence="5" type="ORF">SDC9_164442</name>
</gene>
<accession>A0A645FTX1</accession>
<evidence type="ECO:0000256" key="1">
    <source>
        <dbReference type="ARBA" id="ARBA00023015"/>
    </source>
</evidence>
<keyword evidence="3" id="KW-0804">Transcription</keyword>
<sequence>MLVVRANRSHRGTIAIREQSAEETCLKYFGDGSHYRRVPILEDSSSEPNSNADILACLTRCYEESRTHPTAVFVADGIIMGRFICGIYRLGFELSKNFTLAGYDVWNFGNLLPVPICTIEQPLTRLGTLATELLVSRITQNAFDKSHRDDPPLPLQKLLDCSISYPT</sequence>
<reference evidence="5" key="1">
    <citation type="submission" date="2019-08" db="EMBL/GenBank/DDBJ databases">
        <authorList>
            <person name="Kucharzyk K."/>
            <person name="Murdoch R.W."/>
            <person name="Higgins S."/>
            <person name="Loffler F."/>
        </authorList>
    </citation>
    <scope>NUCLEOTIDE SEQUENCE</scope>
</reference>
<dbReference type="InterPro" id="IPR046335">
    <property type="entry name" value="LacI/GalR-like_sensor"/>
</dbReference>
<proteinExistence type="predicted"/>
<keyword evidence="2" id="KW-0238">DNA-binding</keyword>
<evidence type="ECO:0000313" key="5">
    <source>
        <dbReference type="EMBL" id="MPN17092.1"/>
    </source>
</evidence>
<protein>
    <submittedName>
        <fullName evidence="5">HTH-type transcriptional repressor PurR</fullName>
    </submittedName>
</protein>
<dbReference type="Pfam" id="PF13377">
    <property type="entry name" value="Peripla_BP_3"/>
    <property type="match status" value="1"/>
</dbReference>
<dbReference type="InterPro" id="IPR028082">
    <property type="entry name" value="Peripla_BP_I"/>
</dbReference>